<dbReference type="GO" id="GO:0016791">
    <property type="term" value="F:phosphatase activity"/>
    <property type="evidence" value="ECO:0007669"/>
    <property type="project" value="TreeGrafter"/>
</dbReference>
<evidence type="ECO:0000313" key="6">
    <source>
        <dbReference type="Proteomes" id="UP000184363"/>
    </source>
</evidence>
<feature type="binding site" evidence="4">
    <location>
        <position position="60"/>
    </location>
    <ligand>
        <name>substrate</name>
    </ligand>
</feature>
<dbReference type="AlphaFoldDB" id="A0A1M6PK64"/>
<dbReference type="InterPro" id="IPR013078">
    <property type="entry name" value="His_Pase_superF_clade-1"/>
</dbReference>
<feature type="active site" description="Tele-phosphohistidine intermediate" evidence="3">
    <location>
        <position position="10"/>
    </location>
</feature>
<feature type="active site" description="Proton donor/acceptor" evidence="3">
    <location>
        <position position="84"/>
    </location>
</feature>
<keyword evidence="2" id="KW-0413">Isomerase</keyword>
<dbReference type="PANTHER" id="PTHR48100">
    <property type="entry name" value="BROAD-SPECIFICITY PHOSPHATASE YOR283W-RELATED"/>
    <property type="match status" value="1"/>
</dbReference>
<dbReference type="STRING" id="1848.SAMN05443637_102314"/>
<dbReference type="OrthoDB" id="9793115at2"/>
<dbReference type="CDD" id="cd07067">
    <property type="entry name" value="HP_PGM_like"/>
    <property type="match status" value="1"/>
</dbReference>
<organism evidence="5 6">
    <name type="scientific">Pseudonocardia thermophila</name>
    <dbReference type="NCBI Taxonomy" id="1848"/>
    <lineage>
        <taxon>Bacteria</taxon>
        <taxon>Bacillati</taxon>
        <taxon>Actinomycetota</taxon>
        <taxon>Actinomycetes</taxon>
        <taxon>Pseudonocardiales</taxon>
        <taxon>Pseudonocardiaceae</taxon>
        <taxon>Pseudonocardia</taxon>
    </lineage>
</organism>
<dbReference type="RefSeq" id="WP_073455434.1">
    <property type="nucleotide sequence ID" value="NZ_CALGVN010000036.1"/>
</dbReference>
<dbReference type="GO" id="GO:0005737">
    <property type="term" value="C:cytoplasm"/>
    <property type="evidence" value="ECO:0007669"/>
    <property type="project" value="TreeGrafter"/>
</dbReference>
<evidence type="ECO:0000313" key="5">
    <source>
        <dbReference type="EMBL" id="SHK08293.1"/>
    </source>
</evidence>
<dbReference type="InterPro" id="IPR050275">
    <property type="entry name" value="PGM_Phosphatase"/>
</dbReference>
<keyword evidence="6" id="KW-1185">Reference proteome</keyword>
<accession>A0A1M6PK64</accession>
<keyword evidence="1" id="KW-0324">Glycolysis</keyword>
<dbReference type="PANTHER" id="PTHR48100:SF1">
    <property type="entry name" value="HISTIDINE PHOSPHATASE FAMILY PROTEIN-RELATED"/>
    <property type="match status" value="1"/>
</dbReference>
<evidence type="ECO:0000256" key="4">
    <source>
        <dbReference type="PIRSR" id="PIRSR613078-2"/>
    </source>
</evidence>
<dbReference type="InterPro" id="IPR001345">
    <property type="entry name" value="PG/BPGM_mutase_AS"/>
</dbReference>
<gene>
    <name evidence="5" type="ORF">SAMN05443637_102314</name>
</gene>
<protein>
    <submittedName>
        <fullName evidence="5">Phosphoglycerate mutase</fullName>
    </submittedName>
</protein>
<dbReference type="Pfam" id="PF00300">
    <property type="entry name" value="His_Phos_1"/>
    <property type="match status" value="1"/>
</dbReference>
<dbReference type="Gene3D" id="3.40.50.1240">
    <property type="entry name" value="Phosphoglycerate mutase-like"/>
    <property type="match status" value="1"/>
</dbReference>
<dbReference type="EMBL" id="FRAP01000002">
    <property type="protein sequence ID" value="SHK08293.1"/>
    <property type="molecule type" value="Genomic_DNA"/>
</dbReference>
<dbReference type="PROSITE" id="PS00175">
    <property type="entry name" value="PG_MUTASE"/>
    <property type="match status" value="1"/>
</dbReference>
<reference evidence="5 6" key="1">
    <citation type="submission" date="2016-11" db="EMBL/GenBank/DDBJ databases">
        <authorList>
            <person name="Jaros S."/>
            <person name="Januszkiewicz K."/>
            <person name="Wedrychowicz H."/>
        </authorList>
    </citation>
    <scope>NUCLEOTIDE SEQUENCE [LARGE SCALE GENOMIC DNA]</scope>
    <source>
        <strain evidence="5 6">DSM 43832</strain>
    </source>
</reference>
<proteinExistence type="predicted"/>
<dbReference type="SUPFAM" id="SSF53254">
    <property type="entry name" value="Phosphoglycerate mutase-like"/>
    <property type="match status" value="1"/>
</dbReference>
<evidence type="ECO:0000256" key="2">
    <source>
        <dbReference type="ARBA" id="ARBA00023235"/>
    </source>
</evidence>
<name>A0A1M6PK64_PSETH</name>
<dbReference type="PIRSF" id="PIRSF000709">
    <property type="entry name" value="6PFK_2-Ptase"/>
    <property type="match status" value="1"/>
</dbReference>
<dbReference type="InterPro" id="IPR029033">
    <property type="entry name" value="His_PPase_superfam"/>
</dbReference>
<feature type="binding site" evidence="4">
    <location>
        <begin position="9"/>
        <end position="16"/>
    </location>
    <ligand>
        <name>substrate</name>
    </ligand>
</feature>
<sequence>MATNLLLVRHGESTWNAAGRLQGATADVPLTRRGHRQARAAAGRLAGERVAAVWSSDLLRCLQTAEPIAARHRLPVRTSALLREQCHGSWEGGPFSRYEPEILAAGPDWAPPGGESAREVYARAARFLAELPPIDEDAVVVVVSHGETIRALMAAATGVPAEGMARTIVRGGEVVPVVARSAVEEAQLGV</sequence>
<dbReference type="SMART" id="SM00855">
    <property type="entry name" value="PGAM"/>
    <property type="match status" value="1"/>
</dbReference>
<evidence type="ECO:0000256" key="3">
    <source>
        <dbReference type="PIRSR" id="PIRSR613078-1"/>
    </source>
</evidence>
<dbReference type="Proteomes" id="UP000184363">
    <property type="component" value="Unassembled WGS sequence"/>
</dbReference>
<evidence type="ECO:0000256" key="1">
    <source>
        <dbReference type="ARBA" id="ARBA00023152"/>
    </source>
</evidence>